<dbReference type="EMBL" id="JACGCM010002811">
    <property type="protein sequence ID" value="KAF6135172.1"/>
    <property type="molecule type" value="Genomic_DNA"/>
</dbReference>
<evidence type="ECO:0000313" key="2">
    <source>
        <dbReference type="Proteomes" id="UP000541444"/>
    </source>
</evidence>
<gene>
    <name evidence="1" type="ORF">GIB67_035243</name>
</gene>
<protein>
    <submittedName>
        <fullName evidence="1">Uncharacterized protein</fullName>
    </submittedName>
</protein>
<dbReference type="Proteomes" id="UP000541444">
    <property type="component" value="Unassembled WGS sequence"/>
</dbReference>
<reference evidence="1 2" key="1">
    <citation type="journal article" date="2020" name="IScience">
        <title>Genome Sequencing of the Endangered Kingdonia uniflora (Circaeasteraceae, Ranunculales) Reveals Potential Mechanisms of Evolutionary Specialization.</title>
        <authorList>
            <person name="Sun Y."/>
            <person name="Deng T."/>
            <person name="Zhang A."/>
            <person name="Moore M.J."/>
            <person name="Landis J.B."/>
            <person name="Lin N."/>
            <person name="Zhang H."/>
            <person name="Zhang X."/>
            <person name="Huang J."/>
            <person name="Zhang X."/>
            <person name="Sun H."/>
            <person name="Wang H."/>
        </authorList>
    </citation>
    <scope>NUCLEOTIDE SEQUENCE [LARGE SCALE GENOMIC DNA]</scope>
    <source>
        <strain evidence="1">TB1705</strain>
        <tissue evidence="1">Leaf</tissue>
    </source>
</reference>
<accession>A0A7J7KXY6</accession>
<evidence type="ECO:0000313" key="1">
    <source>
        <dbReference type="EMBL" id="KAF6135172.1"/>
    </source>
</evidence>
<dbReference type="AlphaFoldDB" id="A0A7J7KXY6"/>
<proteinExistence type="predicted"/>
<name>A0A7J7KXY6_9MAGN</name>
<comment type="caution">
    <text evidence="1">The sequence shown here is derived from an EMBL/GenBank/DDBJ whole genome shotgun (WGS) entry which is preliminary data.</text>
</comment>
<organism evidence="1 2">
    <name type="scientific">Kingdonia uniflora</name>
    <dbReference type="NCBI Taxonomy" id="39325"/>
    <lineage>
        <taxon>Eukaryota</taxon>
        <taxon>Viridiplantae</taxon>
        <taxon>Streptophyta</taxon>
        <taxon>Embryophyta</taxon>
        <taxon>Tracheophyta</taxon>
        <taxon>Spermatophyta</taxon>
        <taxon>Magnoliopsida</taxon>
        <taxon>Ranunculales</taxon>
        <taxon>Circaeasteraceae</taxon>
        <taxon>Kingdonia</taxon>
    </lineage>
</organism>
<sequence>MFDDEIYKIFHLVIEYGEEWDEPPKSGYRVSQYKGGSCFALTVPVNISFVELLGLIAIIIDDEHGPDNNVLQKAKTKSQKPKVKKLRVDYLSEEELDDLTKDYAGEEEFKIKEEDVDNVDEEVARWTREELMRQFENIELEDLTKDSFFDNVDAEEDYHSNHTSQDGDDVPIMDHVEDHEGFTDNRDFVIASSNLYEKKDHEDEEPFLSPQTLKSMLTIGMGWPNIYECRPFMRNFVIT</sequence>
<keyword evidence="2" id="KW-1185">Reference proteome</keyword>